<keyword evidence="8 10" id="KW-0067">ATP-binding</keyword>
<feature type="binding site" evidence="11">
    <location>
        <position position="152"/>
    </location>
    <ligand>
        <name>ATP</name>
        <dbReference type="ChEBI" id="CHEBI:30616"/>
    </ligand>
</feature>
<feature type="binding site" evidence="11">
    <location>
        <position position="236"/>
    </location>
    <ligand>
        <name>substrate</name>
    </ligand>
</feature>
<dbReference type="EC" id="6.3.2.3" evidence="10"/>
<feature type="binding site" evidence="11">
    <location>
        <begin position="439"/>
        <end position="442"/>
    </location>
    <ligand>
        <name>ATP</name>
        <dbReference type="ChEBI" id="CHEBI:30616"/>
    </ligand>
</feature>
<evidence type="ECO:0000256" key="12">
    <source>
        <dbReference type="PIRSR" id="PIRSR001558-2"/>
    </source>
</evidence>
<dbReference type="NCBIfam" id="TIGR01986">
    <property type="entry name" value="glut_syn_euk"/>
    <property type="match status" value="1"/>
</dbReference>
<reference evidence="15" key="1">
    <citation type="submission" date="2020-04" db="EMBL/GenBank/DDBJ databases">
        <title>Analysis of mating type loci in Filobasidium floriforme.</title>
        <authorList>
            <person name="Nowrousian M."/>
        </authorList>
    </citation>
    <scope>NUCLEOTIDE SEQUENCE</scope>
    <source>
        <strain evidence="15">CBS 6242</strain>
    </source>
</reference>
<dbReference type="Pfam" id="PF03917">
    <property type="entry name" value="GSH_synth_ATP"/>
    <property type="match status" value="1"/>
</dbReference>
<comment type="cofactor">
    <cofactor evidence="10 12">
        <name>Mg(2+)</name>
        <dbReference type="ChEBI" id="CHEBI:18420"/>
    </cofactor>
    <text evidence="10 12">Binds 1 Mg(2+) ion per subunit.</text>
</comment>
<feature type="binding site" evidence="11">
    <location>
        <begin position="398"/>
        <end position="407"/>
    </location>
    <ligand>
        <name>ATP</name>
        <dbReference type="ChEBI" id="CHEBI:30616"/>
    </ligand>
</feature>
<dbReference type="PANTHER" id="PTHR11130">
    <property type="entry name" value="GLUTATHIONE SYNTHETASE"/>
    <property type="match status" value="1"/>
</dbReference>
<evidence type="ECO:0000256" key="3">
    <source>
        <dbReference type="ARBA" id="ARBA00011738"/>
    </source>
</evidence>
<dbReference type="GO" id="GO:0004363">
    <property type="term" value="F:glutathione synthase activity"/>
    <property type="evidence" value="ECO:0007669"/>
    <property type="project" value="UniProtKB-UniRule"/>
</dbReference>
<dbReference type="InterPro" id="IPR037013">
    <property type="entry name" value="GSH-S_sub-bd_sf"/>
</dbReference>
<dbReference type="GO" id="GO:0005524">
    <property type="term" value="F:ATP binding"/>
    <property type="evidence" value="ECO:0007669"/>
    <property type="project" value="UniProtKB-UniRule"/>
</dbReference>
<feature type="binding site" evidence="11">
    <location>
        <position position="501"/>
    </location>
    <ligand>
        <name>ATP</name>
        <dbReference type="ChEBI" id="CHEBI:30616"/>
    </ligand>
</feature>
<evidence type="ECO:0000256" key="6">
    <source>
        <dbReference type="ARBA" id="ARBA00022723"/>
    </source>
</evidence>
<feature type="binding site" evidence="11">
    <location>
        <position position="334"/>
    </location>
    <ligand>
        <name>ATP</name>
        <dbReference type="ChEBI" id="CHEBI:30616"/>
    </ligand>
</feature>
<dbReference type="EMBL" id="JABELV010000009">
    <property type="protein sequence ID" value="KAG7571298.1"/>
    <property type="molecule type" value="Genomic_DNA"/>
</dbReference>
<dbReference type="FunFam" id="3.40.50.1760:FF:000001">
    <property type="entry name" value="Glutathione synthetase"/>
    <property type="match status" value="1"/>
</dbReference>
<sequence length="517" mass="57210">MTSQLPDWPPSFTQEQTSHLLLLATTYALGHGFTLLPLHTPQTGPVPTLSIPAPLSLCPSPFPKDLYELAVKIQPAYNALYVNVTRDWVFLDKVMGGVVSKVDEFQGELWRAWKSCREELIQPLHLGLFRSDYLLHSSASDPSTPLELKQVEFNTISSSFGALSQLAGDLHRYLALSTNYFQASPFLINPDPSHFPPNDALKALVQGLADGWKAYGSKQARVLFVVQEGERNVFDQRWLEWELLEKHGIKVVRQTFKDLSIVPSLASDDSSRRLFLPDPLSSTSDPIEIAVIYYRAGYTPTDYTSAADWTTRIALERSRAIKCPSLALQLAGAKKVQQVLSEPGMVERYLPSFQGWTDEDAEGLRRTFTTLYPMDDESELGRHAQKLALESPEGYVLKPQREGGGNNIYRTDIPPFLRDLAAQPLAPGEPPKKEGYILMSLIEPPLGLKNLLVKGGQAEVKEGEVVSELGVYGVVLFDEAETRVNRGAGTLLRTKGRESDEGGVAVGYSVVDSPVLV</sequence>
<organism evidence="15 16">
    <name type="scientific">Filobasidium floriforme</name>
    <dbReference type="NCBI Taxonomy" id="5210"/>
    <lineage>
        <taxon>Eukaryota</taxon>
        <taxon>Fungi</taxon>
        <taxon>Dikarya</taxon>
        <taxon>Basidiomycota</taxon>
        <taxon>Agaricomycotina</taxon>
        <taxon>Tremellomycetes</taxon>
        <taxon>Filobasidiales</taxon>
        <taxon>Filobasidiaceae</taxon>
        <taxon>Filobasidium</taxon>
    </lineage>
</organism>
<keyword evidence="4 10" id="KW-0436">Ligase</keyword>
<evidence type="ECO:0000256" key="13">
    <source>
        <dbReference type="PIRSR" id="PIRSR001558-3"/>
    </source>
</evidence>
<keyword evidence="6 10" id="KW-0479">Metal-binding</keyword>
<dbReference type="Gene3D" id="1.10.1080.10">
    <property type="entry name" value="Glutathione Synthetase, Chain A, domain 3"/>
    <property type="match status" value="1"/>
</dbReference>
<feature type="binding site" evidence="13">
    <location>
        <begin position="156"/>
        <end position="159"/>
    </location>
    <ligand>
        <name>substrate</name>
    </ligand>
</feature>
<keyword evidence="9 10" id="KW-0460">Magnesium</keyword>
<comment type="catalytic activity">
    <reaction evidence="10">
        <text>gamma-L-glutamyl-L-cysteine + glycine + ATP = glutathione + ADP + phosphate + H(+)</text>
        <dbReference type="Rhea" id="RHEA:13557"/>
        <dbReference type="ChEBI" id="CHEBI:15378"/>
        <dbReference type="ChEBI" id="CHEBI:30616"/>
        <dbReference type="ChEBI" id="CHEBI:43474"/>
        <dbReference type="ChEBI" id="CHEBI:57305"/>
        <dbReference type="ChEBI" id="CHEBI:57925"/>
        <dbReference type="ChEBI" id="CHEBI:58173"/>
        <dbReference type="ChEBI" id="CHEBI:456216"/>
        <dbReference type="EC" id="6.3.2.3"/>
    </reaction>
</comment>
<feature type="binding site" evidence="11">
    <location>
        <position position="493"/>
    </location>
    <ligand>
        <name>substrate</name>
    </ligand>
</feature>
<keyword evidence="7 10" id="KW-0547">Nucleotide-binding</keyword>
<dbReference type="Pfam" id="PF03199">
    <property type="entry name" value="GSH_synthase"/>
    <property type="match status" value="1"/>
</dbReference>
<feature type="binding site" evidence="13">
    <location>
        <begin position="504"/>
        <end position="505"/>
    </location>
    <ligand>
        <name>substrate</name>
    </ligand>
</feature>
<evidence type="ECO:0000256" key="8">
    <source>
        <dbReference type="ARBA" id="ARBA00022840"/>
    </source>
</evidence>
<dbReference type="PIRSF" id="PIRSF001558">
    <property type="entry name" value="GSHase"/>
    <property type="match status" value="1"/>
</dbReference>
<dbReference type="Gene3D" id="3.30.1490.80">
    <property type="match status" value="1"/>
</dbReference>
<feature type="binding site" evidence="11">
    <location>
        <position position="409"/>
    </location>
    <ligand>
        <name>ATP</name>
        <dbReference type="ChEBI" id="CHEBI:30616"/>
    </ligand>
</feature>
<feature type="binding site" evidence="13">
    <location>
        <begin position="295"/>
        <end position="298"/>
    </location>
    <ligand>
        <name>substrate</name>
    </ligand>
</feature>
<dbReference type="Gene3D" id="3.30.470.20">
    <property type="entry name" value="ATP-grasp fold, B domain"/>
    <property type="match status" value="1"/>
</dbReference>
<dbReference type="SUPFAM" id="SSF52440">
    <property type="entry name" value="PreATP-grasp domain"/>
    <property type="match status" value="1"/>
</dbReference>
<comment type="similarity">
    <text evidence="2 10">Belongs to the eukaryotic GSH synthase family.</text>
</comment>
<dbReference type="OrthoDB" id="2020073at2759"/>
<gene>
    <name evidence="15" type="ORF">FFLO_00810</name>
</gene>
<dbReference type="InterPro" id="IPR014709">
    <property type="entry name" value="Glutathione_synthase_C_euk"/>
</dbReference>
<comment type="subunit">
    <text evidence="3">Homodimer.</text>
</comment>
<keyword evidence="16" id="KW-1185">Reference proteome</keyword>
<comment type="caution">
    <text evidence="15">The sequence shown here is derived from an EMBL/GenBank/DDBJ whole genome shotgun (WGS) entry which is preliminary data.</text>
</comment>
<dbReference type="UniPathway" id="UPA00142">
    <property type="reaction ID" value="UER00210"/>
</dbReference>
<feature type="binding site" evidence="11">
    <location>
        <position position="130"/>
    </location>
    <ligand>
        <name>substrate</name>
    </ligand>
</feature>
<evidence type="ECO:0000256" key="1">
    <source>
        <dbReference type="ARBA" id="ARBA00004965"/>
    </source>
</evidence>
<feature type="domain" description="Glutathione synthase substrate-binding" evidence="14">
    <location>
        <begin position="221"/>
        <end position="331"/>
    </location>
</feature>
<dbReference type="AlphaFoldDB" id="A0A8K0NT24"/>
<proteinExistence type="inferred from homology"/>
<evidence type="ECO:0000256" key="10">
    <source>
        <dbReference type="PIRNR" id="PIRNR001558"/>
    </source>
</evidence>
<dbReference type="GO" id="GO:0005829">
    <property type="term" value="C:cytosol"/>
    <property type="evidence" value="ECO:0007669"/>
    <property type="project" value="TreeGrafter"/>
</dbReference>
<dbReference type="InterPro" id="IPR004887">
    <property type="entry name" value="GSH_synth_subst-bd"/>
</dbReference>
<dbReference type="InterPro" id="IPR014042">
    <property type="entry name" value="Glutathione_synthase_a-hlx"/>
</dbReference>
<dbReference type="Gene3D" id="3.40.50.1760">
    <property type="entry name" value="Glutathione synthase, substrate-binding domain superfamily, eukaryotic"/>
    <property type="match status" value="1"/>
</dbReference>
<keyword evidence="5 10" id="KW-0317">Glutathione biosynthesis</keyword>
<evidence type="ECO:0000256" key="5">
    <source>
        <dbReference type="ARBA" id="ARBA00022684"/>
    </source>
</evidence>
<feature type="binding site" evidence="12">
    <location>
        <position position="154"/>
    </location>
    <ligand>
        <name>Mg(2+)</name>
        <dbReference type="ChEBI" id="CHEBI:18420"/>
    </ligand>
</feature>
<dbReference type="GO" id="GO:0000287">
    <property type="term" value="F:magnesium ion binding"/>
    <property type="evidence" value="ECO:0007669"/>
    <property type="project" value="UniProtKB-UniRule"/>
</dbReference>
<feature type="binding site" evidence="12">
    <location>
        <position position="402"/>
    </location>
    <ligand>
        <name>Mg(2+)</name>
        <dbReference type="ChEBI" id="CHEBI:18420"/>
    </ligand>
</feature>
<evidence type="ECO:0000256" key="2">
    <source>
        <dbReference type="ARBA" id="ARBA00010385"/>
    </source>
</evidence>
<accession>A0A8K0NT24</accession>
<feature type="binding site" evidence="11">
    <location>
        <position position="495"/>
    </location>
    <ligand>
        <name>ATP</name>
        <dbReference type="ChEBI" id="CHEBI:30616"/>
    </ligand>
</feature>
<evidence type="ECO:0000256" key="4">
    <source>
        <dbReference type="ARBA" id="ARBA00022598"/>
    </source>
</evidence>
<evidence type="ECO:0000313" key="15">
    <source>
        <dbReference type="EMBL" id="KAG7571298.1"/>
    </source>
</evidence>
<feature type="binding site" evidence="11">
    <location>
        <position position="468"/>
    </location>
    <ligand>
        <name>ATP</name>
        <dbReference type="ChEBI" id="CHEBI:30616"/>
    </ligand>
</feature>
<evidence type="ECO:0000256" key="11">
    <source>
        <dbReference type="PIRSR" id="PIRSR001558-1"/>
    </source>
</evidence>
<dbReference type="Proteomes" id="UP000812966">
    <property type="component" value="Unassembled WGS sequence"/>
</dbReference>
<feature type="binding site" evidence="12">
    <location>
        <position position="152"/>
    </location>
    <ligand>
        <name>Mg(2+)</name>
        <dbReference type="ChEBI" id="CHEBI:18420"/>
    </ligand>
</feature>
<dbReference type="InterPro" id="IPR014049">
    <property type="entry name" value="Glutathione_synthase_N_euk"/>
</dbReference>
<evidence type="ECO:0000256" key="7">
    <source>
        <dbReference type="ARBA" id="ARBA00022741"/>
    </source>
</evidence>
<dbReference type="PANTHER" id="PTHR11130:SF0">
    <property type="entry name" value="GLUTATHIONE SYNTHETASE"/>
    <property type="match status" value="1"/>
</dbReference>
<dbReference type="SUPFAM" id="SSF56059">
    <property type="entry name" value="Glutathione synthetase ATP-binding domain-like"/>
    <property type="match status" value="1"/>
</dbReference>
<dbReference type="InterPro" id="IPR016185">
    <property type="entry name" value="PreATP-grasp_dom_sf"/>
</dbReference>
<name>A0A8K0NT24_9TREE</name>
<evidence type="ECO:0000256" key="9">
    <source>
        <dbReference type="ARBA" id="ARBA00022842"/>
    </source>
</evidence>
<dbReference type="FunFam" id="3.30.1490.50:FF:000002">
    <property type="entry name" value="Glutathione synthetase"/>
    <property type="match status" value="1"/>
</dbReference>
<dbReference type="GO" id="GO:0043295">
    <property type="term" value="F:glutathione binding"/>
    <property type="evidence" value="ECO:0007669"/>
    <property type="project" value="UniProtKB-UniRule"/>
</dbReference>
<protein>
    <recommendedName>
        <fullName evidence="10">Glutathione synthetase</fullName>
        <shortName evidence="10">GSH-S</shortName>
        <ecNumber evidence="10">6.3.2.3</ecNumber>
    </recommendedName>
</protein>
<dbReference type="Gene3D" id="3.30.1490.50">
    <property type="match status" value="1"/>
</dbReference>
<comment type="pathway">
    <text evidence="1 10">Sulfur metabolism; glutathione biosynthesis; glutathione from L-cysteine and L-glutamate: step 2/2.</text>
</comment>
<feature type="binding site" evidence="13">
    <location>
        <begin position="230"/>
        <end position="232"/>
    </location>
    <ligand>
        <name>substrate</name>
    </ligand>
</feature>
<dbReference type="InterPro" id="IPR005615">
    <property type="entry name" value="Glutathione_synthase"/>
</dbReference>
<evidence type="ECO:0000259" key="14">
    <source>
        <dbReference type="Pfam" id="PF03199"/>
    </source>
</evidence>
<evidence type="ECO:0000313" key="16">
    <source>
        <dbReference type="Proteomes" id="UP000812966"/>
    </source>
</evidence>